<reference evidence="9" key="1">
    <citation type="submission" date="2022-11" db="EMBL/GenBank/DDBJ databases">
        <authorList>
            <person name="Kikuchi T."/>
        </authorList>
    </citation>
    <scope>NUCLEOTIDE SEQUENCE</scope>
    <source>
        <strain evidence="9">PS1010</strain>
    </source>
</reference>
<dbReference type="OrthoDB" id="271595at2759"/>
<dbReference type="FunFam" id="3.40.50.150:FF:000489">
    <property type="entry name" value="Methyltransferase, putative"/>
    <property type="match status" value="1"/>
</dbReference>
<keyword evidence="3" id="KW-0808">Transferase</keyword>
<comment type="cofactor">
    <cofactor evidence="1">
        <name>Fe(2+)</name>
        <dbReference type="ChEBI" id="CHEBI:29033"/>
    </cofactor>
</comment>
<dbReference type="GO" id="GO:0030488">
    <property type="term" value="P:tRNA methylation"/>
    <property type="evidence" value="ECO:0007669"/>
    <property type="project" value="TreeGrafter"/>
</dbReference>
<dbReference type="InterPro" id="IPR029063">
    <property type="entry name" value="SAM-dependent_MTases_sf"/>
</dbReference>
<dbReference type="SUPFAM" id="SSF51197">
    <property type="entry name" value="Clavaminate synthase-like"/>
    <property type="match status" value="1"/>
</dbReference>
<evidence type="ECO:0000256" key="3">
    <source>
        <dbReference type="ARBA" id="ARBA00022679"/>
    </source>
</evidence>
<dbReference type="InterPro" id="IPR051422">
    <property type="entry name" value="AlkB_tRNA_MeTrf/Diox"/>
</dbReference>
<dbReference type="EMBL" id="CANHGI010000003">
    <property type="protein sequence ID" value="CAI5444618.1"/>
    <property type="molecule type" value="Genomic_DNA"/>
</dbReference>
<protein>
    <recommendedName>
        <fullName evidence="8">Fe2OG dioxygenase domain-containing protein</fullName>
    </recommendedName>
</protein>
<dbReference type="InterPro" id="IPR013216">
    <property type="entry name" value="Methyltransf_11"/>
</dbReference>
<dbReference type="GO" id="GO:0005634">
    <property type="term" value="C:nucleus"/>
    <property type="evidence" value="ECO:0007669"/>
    <property type="project" value="TreeGrafter"/>
</dbReference>
<organism evidence="9 10">
    <name type="scientific">Caenorhabditis angaria</name>
    <dbReference type="NCBI Taxonomy" id="860376"/>
    <lineage>
        <taxon>Eukaryota</taxon>
        <taxon>Metazoa</taxon>
        <taxon>Ecdysozoa</taxon>
        <taxon>Nematoda</taxon>
        <taxon>Chromadorea</taxon>
        <taxon>Rhabditida</taxon>
        <taxon>Rhabditina</taxon>
        <taxon>Rhabditomorpha</taxon>
        <taxon>Rhabditoidea</taxon>
        <taxon>Rhabditidae</taxon>
        <taxon>Peloderinae</taxon>
        <taxon>Caenorhabditis</taxon>
    </lineage>
</organism>
<dbReference type="FunFam" id="3.30.70.330:FF:000570">
    <property type="entry name" value="ALKylated DNA repair protein AlkB homolog"/>
    <property type="match status" value="1"/>
</dbReference>
<dbReference type="Proteomes" id="UP001152747">
    <property type="component" value="Unassembled WGS sequence"/>
</dbReference>
<dbReference type="Pfam" id="PF13532">
    <property type="entry name" value="2OG-FeII_Oxy_2"/>
    <property type="match status" value="1"/>
</dbReference>
<evidence type="ECO:0000256" key="7">
    <source>
        <dbReference type="SAM" id="MobiDB-lite"/>
    </source>
</evidence>
<dbReference type="InterPro" id="IPR005123">
    <property type="entry name" value="Oxoglu/Fe-dep_dioxygenase_dom"/>
</dbReference>
<dbReference type="PROSITE" id="PS51471">
    <property type="entry name" value="FE2OG_OXY"/>
    <property type="match status" value="1"/>
</dbReference>
<evidence type="ECO:0000259" key="8">
    <source>
        <dbReference type="PROSITE" id="PS51471"/>
    </source>
</evidence>
<sequence length="1342" mass="157241">MYFNEEKNKPKGTKFEGGKLARKIHKSVEQLKRHDPDVQVAKEPTKYLLVSNSSVLCGVTLEELENIFLPLDPLCEFIVYPNKRSYSFVQCSSVESSVKIRNELNGLVHPSLLTSHQPFIISFVENLPAAKKCENFRPNDLEILDDYISEELESQLVDYLTKHQNLESLKHRAVVHFGHVFDYSTNSANEWKEAEKIPEIIEKIVDRLLDDGFITERPDQITANIYEPGHGIPSHYDTHSAFNDPIVSLSLLSDVVMEFKDGANSARLAPILLKKRSLCLIKGESRYRWKHGIVNRKYDVNPLTNRVIPRQTRVSLTLRKIRRKPCECNWKEFCDWNRKGEMSVPNDENLAKKLENNYVSDVYENIATHFDETRHSSWKAVKKFIDDIPRGSILYDIGCGNGKYLIPKDGLIKIGCDMCQGLCEIAAKKECNVFRCDALCLPFLDNSSDAVISIAVLHHIATFERRRKMIEEIIRVVKPGGKFCVTVWSMDQSESEYAKMRGNKDEIENVKEKEDRLKVHDGKDFEQQDVLVPWIIDQKGETFLRYYHVFREGEAEILINSIDSCKLLSVEKEQGNYIVIAWNFRIKQMDLLFGGSSGSSDEEDGEAREIRKKEELERRKREIEIYEEEKKREENEQAAKKRRIALVNFSTALEWENVTIGNEEILAKYNNSIPIINQHFMGENNEFEEILRKIDGFEDLKKNEEFLEIHNILNQFEFKILRALTRTTNIGTLKQEEYDENSGIFEKYWMKAHDIMLKQKEDKFRKIHELFEKDELEKQIERRQVVDETRKQFEENFNKVDDIDCLIDEIAEFTLNDSNPIRETSPPPLNRLLSSKSMEKLLEASQHMHMDRRSYLDSSRISKNRENSEELASSSDSDDDILEILKKELRAPRIVKPIAQPNIEFNLENVKEEPMDICTQKEDIMRKKHVHFVDFSSPLNKMRLFCHPLDWYTNDGDDGVTLAHADYTLKDGWNYLKTHMEFPYQKIRHPLFRLKYKEKRTIKFSRILEDLSLVENYEGRLGSRIWYTRENSNEFVLRYGLQEDYTAKELALCVSDLLSDVAHAFRKCFWRDVFPRRMRHTRSNDCVPTGIKRRLQLENDESPDKHHDLVERFQGDGDLCGKISTCLILSDWRLLTVLHLVFTNTNLKLFPSQLGNVFFHTMMEFLKEIFSHDWIEVKTLVFAFGGHPNFELKTICEFLVFVAKLTAGRNVEIHWISNSWIDEDTKNTVDDDFSEEHNELREINILNSEVQKFVGEMKERGFENVNFIDVSQKISDISRKVKEKDEEDIYALVRAIDFLYIQTLMEKCNVTTNSKYHFERDREYTKEYAEDKLRPLINGSMF</sequence>
<dbReference type="GO" id="GO:0000049">
    <property type="term" value="F:tRNA binding"/>
    <property type="evidence" value="ECO:0007669"/>
    <property type="project" value="TreeGrafter"/>
</dbReference>
<evidence type="ECO:0000256" key="1">
    <source>
        <dbReference type="ARBA" id="ARBA00001954"/>
    </source>
</evidence>
<feature type="coiled-coil region" evidence="6">
    <location>
        <begin position="609"/>
        <end position="643"/>
    </location>
</feature>
<keyword evidence="2" id="KW-0489">Methyltransferase</keyword>
<evidence type="ECO:0000256" key="5">
    <source>
        <dbReference type="ARBA" id="ARBA00022884"/>
    </source>
</evidence>
<gene>
    <name evidence="9" type="ORF">CAMP_LOCUS7255</name>
</gene>
<evidence type="ECO:0000256" key="6">
    <source>
        <dbReference type="SAM" id="Coils"/>
    </source>
</evidence>
<dbReference type="GO" id="GO:0106335">
    <property type="term" value="F:tRNA (5-carboxymethyluridine(34)-5-O)-methyltransferase activity"/>
    <property type="evidence" value="ECO:0007669"/>
    <property type="project" value="TreeGrafter"/>
</dbReference>
<dbReference type="SUPFAM" id="SSF54928">
    <property type="entry name" value="RNA-binding domain, RBD"/>
    <property type="match status" value="1"/>
</dbReference>
<dbReference type="PANTHER" id="PTHR13069:SF37">
    <property type="entry name" value="FIRE DANCER"/>
    <property type="match status" value="1"/>
</dbReference>
<evidence type="ECO:0000256" key="4">
    <source>
        <dbReference type="ARBA" id="ARBA00022833"/>
    </source>
</evidence>
<dbReference type="InterPro" id="IPR037151">
    <property type="entry name" value="AlkB-like_sf"/>
</dbReference>
<name>A0A9P1IGU0_9PELO</name>
<dbReference type="GO" id="GO:0005737">
    <property type="term" value="C:cytoplasm"/>
    <property type="evidence" value="ECO:0007669"/>
    <property type="project" value="TreeGrafter"/>
</dbReference>
<feature type="region of interest" description="Disordered" evidence="7">
    <location>
        <begin position="850"/>
        <end position="877"/>
    </location>
</feature>
<feature type="domain" description="Fe2OG dioxygenase" evidence="8">
    <location>
        <begin position="217"/>
        <end position="322"/>
    </location>
</feature>
<dbReference type="Gene3D" id="2.60.120.590">
    <property type="entry name" value="Alpha-ketoglutarate-dependent dioxygenase AlkB-like"/>
    <property type="match status" value="1"/>
</dbReference>
<dbReference type="SUPFAM" id="SSF53335">
    <property type="entry name" value="S-adenosyl-L-methionine-dependent methyltransferases"/>
    <property type="match status" value="1"/>
</dbReference>
<keyword evidence="10" id="KW-1185">Reference proteome</keyword>
<dbReference type="Gene3D" id="3.40.50.150">
    <property type="entry name" value="Vaccinia Virus protein VP39"/>
    <property type="match status" value="1"/>
</dbReference>
<proteinExistence type="predicted"/>
<evidence type="ECO:0000256" key="2">
    <source>
        <dbReference type="ARBA" id="ARBA00022603"/>
    </source>
</evidence>
<dbReference type="Pfam" id="PF08241">
    <property type="entry name" value="Methyltransf_11"/>
    <property type="match status" value="1"/>
</dbReference>
<dbReference type="GO" id="GO:0008757">
    <property type="term" value="F:S-adenosylmethionine-dependent methyltransferase activity"/>
    <property type="evidence" value="ECO:0007669"/>
    <property type="project" value="InterPro"/>
</dbReference>
<dbReference type="InterPro" id="IPR035979">
    <property type="entry name" value="RBD_domain_sf"/>
</dbReference>
<evidence type="ECO:0000313" key="10">
    <source>
        <dbReference type="Proteomes" id="UP001152747"/>
    </source>
</evidence>
<dbReference type="PANTHER" id="PTHR13069">
    <property type="entry name" value="ALKYLATED DNA REPAIR PROTEIN ALKB HOMOLOG 8"/>
    <property type="match status" value="1"/>
</dbReference>
<dbReference type="InterPro" id="IPR012677">
    <property type="entry name" value="Nucleotide-bd_a/b_plait_sf"/>
</dbReference>
<evidence type="ECO:0000313" key="9">
    <source>
        <dbReference type="EMBL" id="CAI5444618.1"/>
    </source>
</evidence>
<dbReference type="Gene3D" id="3.30.70.330">
    <property type="match status" value="1"/>
</dbReference>
<accession>A0A9P1IGU0</accession>
<dbReference type="GO" id="GO:0002098">
    <property type="term" value="P:tRNA wobble uridine modification"/>
    <property type="evidence" value="ECO:0007669"/>
    <property type="project" value="TreeGrafter"/>
</dbReference>
<keyword evidence="4" id="KW-0862">Zinc</keyword>
<dbReference type="CDD" id="cd02440">
    <property type="entry name" value="AdoMet_MTases"/>
    <property type="match status" value="1"/>
</dbReference>
<dbReference type="InterPro" id="IPR027450">
    <property type="entry name" value="AlkB-like"/>
</dbReference>
<keyword evidence="5" id="KW-0694">RNA-binding</keyword>
<comment type="caution">
    <text evidence="9">The sequence shown here is derived from an EMBL/GenBank/DDBJ whole genome shotgun (WGS) entry which is preliminary data.</text>
</comment>
<keyword evidence="6" id="KW-0175">Coiled coil</keyword>